<dbReference type="RefSeq" id="WP_274191677.1">
    <property type="nucleotide sequence ID" value="NZ_BAABHN010000047.1"/>
</dbReference>
<organism evidence="1 2">
    <name type="scientific">Actinomycetospora chibensis</name>
    <dbReference type="NCBI Taxonomy" id="663606"/>
    <lineage>
        <taxon>Bacteria</taxon>
        <taxon>Bacillati</taxon>
        <taxon>Actinomycetota</taxon>
        <taxon>Actinomycetes</taxon>
        <taxon>Pseudonocardiales</taxon>
        <taxon>Pseudonocardiaceae</taxon>
        <taxon>Actinomycetospora</taxon>
    </lineage>
</organism>
<name>A0ABV9RS08_9PSEU</name>
<protein>
    <submittedName>
        <fullName evidence="1">Uncharacterized protein</fullName>
    </submittedName>
</protein>
<accession>A0ABV9RS08</accession>
<evidence type="ECO:0000313" key="1">
    <source>
        <dbReference type="EMBL" id="MFC4835205.1"/>
    </source>
</evidence>
<evidence type="ECO:0000313" key="2">
    <source>
        <dbReference type="Proteomes" id="UP001595909"/>
    </source>
</evidence>
<gene>
    <name evidence="1" type="ORF">ACFPEL_22545</name>
</gene>
<keyword evidence="2" id="KW-1185">Reference proteome</keyword>
<dbReference type="Proteomes" id="UP001595909">
    <property type="component" value="Unassembled WGS sequence"/>
</dbReference>
<reference evidence="2" key="1">
    <citation type="journal article" date="2019" name="Int. J. Syst. Evol. Microbiol.">
        <title>The Global Catalogue of Microorganisms (GCM) 10K type strain sequencing project: providing services to taxonomists for standard genome sequencing and annotation.</title>
        <authorList>
            <consortium name="The Broad Institute Genomics Platform"/>
            <consortium name="The Broad Institute Genome Sequencing Center for Infectious Disease"/>
            <person name="Wu L."/>
            <person name="Ma J."/>
        </authorList>
    </citation>
    <scope>NUCLEOTIDE SEQUENCE [LARGE SCALE GENOMIC DNA]</scope>
    <source>
        <strain evidence="2">CCUG 50347</strain>
    </source>
</reference>
<proteinExistence type="predicted"/>
<comment type="caution">
    <text evidence="1">The sequence shown here is derived from an EMBL/GenBank/DDBJ whole genome shotgun (WGS) entry which is preliminary data.</text>
</comment>
<dbReference type="EMBL" id="JBHSIM010000047">
    <property type="protein sequence ID" value="MFC4835205.1"/>
    <property type="molecule type" value="Genomic_DNA"/>
</dbReference>
<sequence>MSTPFSPRVVKGALVGLDLFSPLTSVIVFQYNPETVTRTLQGQASGDGGARSEATRLKGPPIETIKIDVEIDRLAEESGVGDPDLGIYPQLAALEMLLYPASALAVANTKALATGTIEVMPPVGPFTLLVWGPKRVLPVRLTEFSITEELHDADLNPLRAKVSLGLRVLSYTDLSITHPGYYVFLSHQIVKEALAKVGSGINLAAVIGADVKVI</sequence>